<evidence type="ECO:0000256" key="9">
    <source>
        <dbReference type="ARBA" id="ARBA00047365"/>
    </source>
</evidence>
<accession>A0A4R7KS98</accession>
<evidence type="ECO:0000256" key="2">
    <source>
        <dbReference type="ARBA" id="ARBA00009777"/>
    </source>
</evidence>
<dbReference type="InterPro" id="IPR040074">
    <property type="entry name" value="BssD/PflA/YjjW"/>
</dbReference>
<dbReference type="SUPFAM" id="SSF102114">
    <property type="entry name" value="Radical SAM enzymes"/>
    <property type="match status" value="1"/>
</dbReference>
<evidence type="ECO:0000259" key="10">
    <source>
        <dbReference type="PROSITE" id="PS51379"/>
    </source>
</evidence>
<evidence type="ECO:0000256" key="6">
    <source>
        <dbReference type="ARBA" id="ARBA00023002"/>
    </source>
</evidence>
<evidence type="ECO:0000256" key="1">
    <source>
        <dbReference type="ARBA" id="ARBA00001966"/>
    </source>
</evidence>
<dbReference type="PROSITE" id="PS51379">
    <property type="entry name" value="4FE4S_FER_2"/>
    <property type="match status" value="1"/>
</dbReference>
<keyword evidence="12" id="KW-0456">Lyase</keyword>
<evidence type="ECO:0000256" key="8">
    <source>
        <dbReference type="ARBA" id="ARBA00023014"/>
    </source>
</evidence>
<dbReference type="PROSITE" id="PS01087">
    <property type="entry name" value="RADICAL_ACTIVATING"/>
    <property type="match status" value="1"/>
</dbReference>
<dbReference type="PIRSF" id="PIRSF000371">
    <property type="entry name" value="PFL_act_enz"/>
    <property type="match status" value="1"/>
</dbReference>
<keyword evidence="7" id="KW-0408">Iron</keyword>
<evidence type="ECO:0000313" key="13">
    <source>
        <dbReference type="Proteomes" id="UP000295325"/>
    </source>
</evidence>
<comment type="similarity">
    <text evidence="2">Belongs to the organic radical-activating enzymes family.</text>
</comment>
<sequence>MKALIFNIQRYCIHDGEGIRTVVFFKGCPLHCPWCSNPESQSYKPEKVRVNSRCIHCSFCSMDPDECPSGAIEIFGKYYTIEDIIKEVMKDSIFYNTSGGGVTLSGGEVLSQAPFAAELLRELKRLGIDTAIETSGQGSTEGLKAMAENLDTILFDLKIMDADRAAAVLGADVRLIESNLRMLVESGKHVIPRIPLIPGYNMDEENLKAIARLVKELGLKEIHLLPFHQYGKGKYEFLNRKYQLKDVKPPSEGEVERVRNLMEGYGFKAVVGGL</sequence>
<dbReference type="PANTHER" id="PTHR30352:SF4">
    <property type="entry name" value="PYRUVATE FORMATE-LYASE 2-ACTIVATING ENZYME"/>
    <property type="match status" value="1"/>
</dbReference>
<evidence type="ECO:0000256" key="3">
    <source>
        <dbReference type="ARBA" id="ARBA00022485"/>
    </source>
</evidence>
<comment type="catalytic activity">
    <reaction evidence="9">
        <text>glycyl-[protein] + reduced [flavodoxin] + S-adenosyl-L-methionine = glycin-2-yl radical-[protein] + semiquinone [flavodoxin] + 5'-deoxyadenosine + L-methionine + H(+)</text>
        <dbReference type="Rhea" id="RHEA:61976"/>
        <dbReference type="Rhea" id="RHEA-COMP:10622"/>
        <dbReference type="Rhea" id="RHEA-COMP:14480"/>
        <dbReference type="Rhea" id="RHEA-COMP:15993"/>
        <dbReference type="Rhea" id="RHEA-COMP:15994"/>
        <dbReference type="ChEBI" id="CHEBI:15378"/>
        <dbReference type="ChEBI" id="CHEBI:17319"/>
        <dbReference type="ChEBI" id="CHEBI:29947"/>
        <dbReference type="ChEBI" id="CHEBI:32722"/>
        <dbReference type="ChEBI" id="CHEBI:57618"/>
        <dbReference type="ChEBI" id="CHEBI:57844"/>
        <dbReference type="ChEBI" id="CHEBI:59789"/>
        <dbReference type="ChEBI" id="CHEBI:140311"/>
    </reaction>
</comment>
<keyword evidence="3" id="KW-0004">4Fe-4S</keyword>
<gene>
    <name evidence="12" type="ORF">EDD71_104178</name>
</gene>
<dbReference type="Proteomes" id="UP000295325">
    <property type="component" value="Unassembled WGS sequence"/>
</dbReference>
<dbReference type="CDD" id="cd01335">
    <property type="entry name" value="Radical_SAM"/>
    <property type="match status" value="1"/>
</dbReference>
<keyword evidence="8" id="KW-0411">Iron-sulfur</keyword>
<keyword evidence="13" id="KW-1185">Reference proteome</keyword>
<dbReference type="GO" id="GO:0016829">
    <property type="term" value="F:lyase activity"/>
    <property type="evidence" value="ECO:0007669"/>
    <property type="project" value="UniProtKB-KW"/>
</dbReference>
<protein>
    <submittedName>
        <fullName evidence="12">Pyruvate formate lyase activating enzyme</fullName>
    </submittedName>
</protein>
<dbReference type="GO" id="GO:0016491">
    <property type="term" value="F:oxidoreductase activity"/>
    <property type="evidence" value="ECO:0007669"/>
    <property type="project" value="UniProtKB-KW"/>
</dbReference>
<organism evidence="12 13">
    <name type="scientific">Fonticella tunisiensis</name>
    <dbReference type="NCBI Taxonomy" id="1096341"/>
    <lineage>
        <taxon>Bacteria</taxon>
        <taxon>Bacillati</taxon>
        <taxon>Bacillota</taxon>
        <taxon>Clostridia</taxon>
        <taxon>Eubacteriales</taxon>
        <taxon>Clostridiaceae</taxon>
        <taxon>Fonticella</taxon>
    </lineage>
</organism>
<name>A0A4R7KS98_9CLOT</name>
<dbReference type="SFLD" id="SFLDG01066">
    <property type="entry name" value="organic_radical-activating_enz"/>
    <property type="match status" value="1"/>
</dbReference>
<keyword evidence="6" id="KW-0560">Oxidoreductase</keyword>
<keyword evidence="5" id="KW-0479">Metal-binding</keyword>
<evidence type="ECO:0000313" key="12">
    <source>
        <dbReference type="EMBL" id="TDT62446.1"/>
    </source>
</evidence>
<proteinExistence type="inferred from homology"/>
<dbReference type="InterPro" id="IPR058240">
    <property type="entry name" value="rSAM_sf"/>
</dbReference>
<dbReference type="AlphaFoldDB" id="A0A4R7KS98"/>
<evidence type="ECO:0000256" key="4">
    <source>
        <dbReference type="ARBA" id="ARBA00022691"/>
    </source>
</evidence>
<comment type="caution">
    <text evidence="12">The sequence shown here is derived from an EMBL/GenBank/DDBJ whole genome shotgun (WGS) entry which is preliminary data.</text>
</comment>
<dbReference type="InterPro" id="IPR017896">
    <property type="entry name" value="4Fe4S_Fe-S-bd"/>
</dbReference>
<dbReference type="GO" id="GO:0046872">
    <property type="term" value="F:metal ion binding"/>
    <property type="evidence" value="ECO:0007669"/>
    <property type="project" value="UniProtKB-KW"/>
</dbReference>
<keyword evidence="12" id="KW-0670">Pyruvate</keyword>
<dbReference type="SFLD" id="SFLDG01118">
    <property type="entry name" value="activating_enzymes__group_2"/>
    <property type="match status" value="1"/>
</dbReference>
<dbReference type="PANTHER" id="PTHR30352">
    <property type="entry name" value="PYRUVATE FORMATE-LYASE-ACTIVATING ENZYME"/>
    <property type="match status" value="1"/>
</dbReference>
<evidence type="ECO:0000259" key="11">
    <source>
        <dbReference type="PROSITE" id="PS51918"/>
    </source>
</evidence>
<dbReference type="OrthoDB" id="9782387at2"/>
<dbReference type="InterPro" id="IPR034457">
    <property type="entry name" value="Organic_radical-activating"/>
</dbReference>
<feature type="domain" description="Radical SAM core" evidence="11">
    <location>
        <begin position="14"/>
        <end position="268"/>
    </location>
</feature>
<comment type="cofactor">
    <cofactor evidence="1">
        <name>[4Fe-4S] cluster</name>
        <dbReference type="ChEBI" id="CHEBI:49883"/>
    </cofactor>
</comment>
<dbReference type="NCBIfam" id="TIGR02494">
    <property type="entry name" value="PFLE_PFLC"/>
    <property type="match status" value="1"/>
</dbReference>
<dbReference type="InterPro" id="IPR013785">
    <property type="entry name" value="Aldolase_TIM"/>
</dbReference>
<dbReference type="Pfam" id="PF04055">
    <property type="entry name" value="Radical_SAM"/>
    <property type="match status" value="1"/>
</dbReference>
<reference evidence="12 13" key="1">
    <citation type="submission" date="2019-03" db="EMBL/GenBank/DDBJ databases">
        <title>Genomic Encyclopedia of Type Strains, Phase IV (KMG-IV): sequencing the most valuable type-strain genomes for metagenomic binning, comparative biology and taxonomic classification.</title>
        <authorList>
            <person name="Goeker M."/>
        </authorList>
    </citation>
    <scope>NUCLEOTIDE SEQUENCE [LARGE SCALE GENOMIC DNA]</scope>
    <source>
        <strain evidence="12 13">DSM 24455</strain>
    </source>
</reference>
<dbReference type="GO" id="GO:0051539">
    <property type="term" value="F:4 iron, 4 sulfur cluster binding"/>
    <property type="evidence" value="ECO:0007669"/>
    <property type="project" value="UniProtKB-KW"/>
</dbReference>
<dbReference type="InterPro" id="IPR012839">
    <property type="entry name" value="Organic_radical_activase"/>
</dbReference>
<dbReference type="NCBIfam" id="NF007483">
    <property type="entry name" value="PRK10076.1"/>
    <property type="match status" value="1"/>
</dbReference>
<dbReference type="EMBL" id="SOAZ01000004">
    <property type="protein sequence ID" value="TDT62446.1"/>
    <property type="molecule type" value="Genomic_DNA"/>
</dbReference>
<dbReference type="InterPro" id="IPR001989">
    <property type="entry name" value="Radical_activat_CS"/>
</dbReference>
<dbReference type="Gene3D" id="3.20.20.70">
    <property type="entry name" value="Aldolase class I"/>
    <property type="match status" value="1"/>
</dbReference>
<dbReference type="SFLD" id="SFLDS00029">
    <property type="entry name" value="Radical_SAM"/>
    <property type="match status" value="1"/>
</dbReference>
<dbReference type="PROSITE" id="PS51918">
    <property type="entry name" value="RADICAL_SAM"/>
    <property type="match status" value="1"/>
</dbReference>
<dbReference type="InterPro" id="IPR007197">
    <property type="entry name" value="rSAM"/>
</dbReference>
<evidence type="ECO:0000256" key="5">
    <source>
        <dbReference type="ARBA" id="ARBA00022723"/>
    </source>
</evidence>
<keyword evidence="4" id="KW-0949">S-adenosyl-L-methionine</keyword>
<dbReference type="RefSeq" id="WP_133627442.1">
    <property type="nucleotide sequence ID" value="NZ_SOAZ01000004.1"/>
</dbReference>
<feature type="domain" description="4Fe-4S ferredoxin-type" evidence="10">
    <location>
        <begin position="46"/>
        <end position="77"/>
    </location>
</feature>
<evidence type="ECO:0000256" key="7">
    <source>
        <dbReference type="ARBA" id="ARBA00023004"/>
    </source>
</evidence>